<accession>A0A328AFS2</accession>
<evidence type="ECO:0000313" key="3">
    <source>
        <dbReference type="Proteomes" id="UP000249254"/>
    </source>
</evidence>
<dbReference type="RefSeq" id="WP_111527213.1">
    <property type="nucleotide sequence ID" value="NZ_JBHRSG010000001.1"/>
</dbReference>
<reference evidence="3" key="1">
    <citation type="submission" date="2018-05" db="EMBL/GenBank/DDBJ databases">
        <authorList>
            <person name="Li X."/>
        </authorList>
    </citation>
    <scope>NUCLEOTIDE SEQUENCE [LARGE SCALE GENOMIC DNA]</scope>
    <source>
        <strain evidence="3">LX32</strain>
    </source>
</reference>
<protein>
    <submittedName>
        <fullName evidence="2">Uncharacterized protein</fullName>
    </submittedName>
</protein>
<keyword evidence="3" id="KW-1185">Reference proteome</keyword>
<evidence type="ECO:0000313" key="2">
    <source>
        <dbReference type="EMBL" id="RAK53461.1"/>
    </source>
</evidence>
<dbReference type="EMBL" id="QFYQ01000001">
    <property type="protein sequence ID" value="RAK53461.1"/>
    <property type="molecule type" value="Genomic_DNA"/>
</dbReference>
<feature type="region of interest" description="Disordered" evidence="1">
    <location>
        <begin position="27"/>
        <end position="107"/>
    </location>
</feature>
<feature type="compositionally biased region" description="Basic and acidic residues" evidence="1">
    <location>
        <begin position="56"/>
        <end position="72"/>
    </location>
</feature>
<organism evidence="2 3">
    <name type="scientific">Phenylobacterium soli</name>
    <dbReference type="NCBI Taxonomy" id="2170551"/>
    <lineage>
        <taxon>Bacteria</taxon>
        <taxon>Pseudomonadati</taxon>
        <taxon>Pseudomonadota</taxon>
        <taxon>Alphaproteobacteria</taxon>
        <taxon>Caulobacterales</taxon>
        <taxon>Caulobacteraceae</taxon>
        <taxon>Phenylobacterium</taxon>
    </lineage>
</organism>
<evidence type="ECO:0000256" key="1">
    <source>
        <dbReference type="SAM" id="MobiDB-lite"/>
    </source>
</evidence>
<proteinExistence type="predicted"/>
<dbReference type="OrthoDB" id="7211134at2"/>
<comment type="caution">
    <text evidence="2">The sequence shown here is derived from an EMBL/GenBank/DDBJ whole genome shotgun (WGS) entry which is preliminary data.</text>
</comment>
<dbReference type="AlphaFoldDB" id="A0A328AFS2"/>
<dbReference type="Proteomes" id="UP000249254">
    <property type="component" value="Unassembled WGS sequence"/>
</dbReference>
<sequence>MSKGSYRGGSTLTGWNANGYVPASRKLKARGRTAQSKAESALKDELVRKRHGLMPRKPDLRAKDEAKVEAKQNLRKKSRTTAPIVVKLKRRRAKTRGLSPLPRQRER</sequence>
<gene>
    <name evidence="2" type="ORF">DJ017_02425</name>
</gene>
<name>A0A328AFS2_9CAUL</name>